<protein>
    <recommendedName>
        <fullName evidence="5">TauD/TfdA-like domain-containing protein</fullName>
    </recommendedName>
</protein>
<evidence type="ECO:0000256" key="2">
    <source>
        <dbReference type="ARBA" id="ARBA00022723"/>
    </source>
</evidence>
<keyword evidence="2" id="KW-0479">Metal-binding</keyword>
<sequence length="357" mass="39756">MHGEQHTTGAPVLVGPGRLDLTPEEAAQVHDLVDTLRTTHGAADSSAFLRDVAVAGGQLPARLRRFLTELRTAEQHATCVISGFQVDDASIGPTPAGWSQQPDRRTTLAEEMWLVLCATALGDVFGWATQQEGALVHDICPAPGFEHSQLGSGSTELLWWHTEEAFHPLKCDYLGLFCLRNDARVPTTFATVENLHLDEATREVLFEPRFVIRPDDSHLEQTHGSSTATGRTAVLLDAARRRVREMNERPFPVAVLSGDPSSPYLSIDPFYMRVPEDDPVAAEALRRICAAIDGSLQEVALAPGEILFIDNFRAVHGRRPFQARYDGRDRWLKRVNITRDLRKSRAFRHHSDSRIIY</sequence>
<evidence type="ECO:0000313" key="7">
    <source>
        <dbReference type="Proteomes" id="UP000643165"/>
    </source>
</evidence>
<proteinExistence type="inferred from homology"/>
<dbReference type="InterPro" id="IPR003819">
    <property type="entry name" value="TauD/TfdA-like"/>
</dbReference>
<dbReference type="EMBL" id="BOPB01000019">
    <property type="protein sequence ID" value="GIJ22898.1"/>
    <property type="molecule type" value="Genomic_DNA"/>
</dbReference>
<evidence type="ECO:0000259" key="5">
    <source>
        <dbReference type="Pfam" id="PF02668"/>
    </source>
</evidence>
<gene>
    <name evidence="6" type="ORF">Vlu01_35220</name>
</gene>
<dbReference type="SUPFAM" id="SSF51197">
    <property type="entry name" value="Clavaminate synthase-like"/>
    <property type="match status" value="1"/>
</dbReference>
<reference evidence="6 7" key="1">
    <citation type="submission" date="2021-01" db="EMBL/GenBank/DDBJ databases">
        <title>Whole genome shotgun sequence of Verrucosispora lutea NBRC 106530.</title>
        <authorList>
            <person name="Komaki H."/>
            <person name="Tamura T."/>
        </authorList>
    </citation>
    <scope>NUCLEOTIDE SEQUENCE [LARGE SCALE GENOMIC DNA]</scope>
    <source>
        <strain evidence="6 7">NBRC 106530</strain>
    </source>
</reference>
<dbReference type="NCBIfam" id="NF041363">
    <property type="entry name" value="GntD_guanitoxin"/>
    <property type="match status" value="1"/>
</dbReference>
<keyword evidence="3" id="KW-0560">Oxidoreductase</keyword>
<dbReference type="Pfam" id="PF02668">
    <property type="entry name" value="TauD"/>
    <property type="match status" value="1"/>
</dbReference>
<keyword evidence="4" id="KW-0408">Iron</keyword>
<organism evidence="6 7">
    <name type="scientific">Micromonospora lutea</name>
    <dbReference type="NCBI Taxonomy" id="419825"/>
    <lineage>
        <taxon>Bacteria</taxon>
        <taxon>Bacillati</taxon>
        <taxon>Actinomycetota</taxon>
        <taxon>Actinomycetes</taxon>
        <taxon>Micromonosporales</taxon>
        <taxon>Micromonosporaceae</taxon>
        <taxon>Micromonospora</taxon>
    </lineage>
</organism>
<dbReference type="Proteomes" id="UP000643165">
    <property type="component" value="Unassembled WGS sequence"/>
</dbReference>
<name>A0ABQ4IY93_9ACTN</name>
<dbReference type="InterPro" id="IPR053447">
    <property type="entry name" value="Alpha-KG_dependent_hydroxylase"/>
</dbReference>
<dbReference type="PIRSF" id="PIRSF019543">
    <property type="entry name" value="Clavaminate_syn"/>
    <property type="match status" value="1"/>
</dbReference>
<dbReference type="RefSeq" id="WP_204000727.1">
    <property type="nucleotide sequence ID" value="NZ_BOPB01000019.1"/>
</dbReference>
<comment type="caution">
    <text evidence="6">The sequence shown here is derived from an EMBL/GenBank/DDBJ whole genome shotgun (WGS) entry which is preliminary data.</text>
</comment>
<evidence type="ECO:0000256" key="3">
    <source>
        <dbReference type="ARBA" id="ARBA00023002"/>
    </source>
</evidence>
<comment type="similarity">
    <text evidence="1">Belongs to the clavaminate synthase family.</text>
</comment>
<evidence type="ECO:0000256" key="4">
    <source>
        <dbReference type="ARBA" id="ARBA00023004"/>
    </source>
</evidence>
<evidence type="ECO:0000256" key="1">
    <source>
        <dbReference type="ARBA" id="ARBA00008425"/>
    </source>
</evidence>
<dbReference type="Gene3D" id="3.60.130.10">
    <property type="entry name" value="Clavaminate synthase-like"/>
    <property type="match status" value="1"/>
</dbReference>
<keyword evidence="7" id="KW-1185">Reference proteome</keyword>
<accession>A0ABQ4IY93</accession>
<dbReference type="InterPro" id="IPR014503">
    <property type="entry name" value="Clavaminate_syn-like"/>
</dbReference>
<feature type="domain" description="TauD/TfdA-like" evidence="5">
    <location>
        <begin position="155"/>
        <end position="335"/>
    </location>
</feature>
<evidence type="ECO:0000313" key="6">
    <source>
        <dbReference type="EMBL" id="GIJ22898.1"/>
    </source>
</evidence>
<dbReference type="InterPro" id="IPR042098">
    <property type="entry name" value="TauD-like_sf"/>
</dbReference>